<proteinExistence type="predicted"/>
<sequence length="375" mass="42739">MKNLLLATLVLLLTTTGCALRPTNKHDTFAERAQLPQEEAVHKQNSLEWWYFTGHLRDKATGETFGVEYVFFHFNVTGKKDWQMVNFAITDPQAKQFRYDYKVERLPQLLAPTLPLSLSMQKKAERWTLTGQEGRYQLQARMADHAGQAINLTTTPAKAVLLHNGTGYEQYGPTAKAGYYSYPRLAATGTMEVGGKTREVEGELWYDRQWNCNSVMAKDLGWDWFSVQLDEPREEIMAYQLHNRATGQHIGGGSHYSADAQNTHLNEADFQLETLEYWTSPTSKLRYPSKWRLRIPGKGYDLTLTPVMPEQELTLKLFAGIKMHYWEGMCRVEGTHHGKPVTGNSYVEITNRPEAKKARKAAETIASQKEKAEGI</sequence>
<keyword evidence="1" id="KW-0732">Signal</keyword>
<organism evidence="3 4">
    <name type="scientific">Hymenobacter psychrotolerans DSM 18569</name>
    <dbReference type="NCBI Taxonomy" id="1121959"/>
    <lineage>
        <taxon>Bacteria</taxon>
        <taxon>Pseudomonadati</taxon>
        <taxon>Bacteroidota</taxon>
        <taxon>Cytophagia</taxon>
        <taxon>Cytophagales</taxon>
        <taxon>Hymenobacteraceae</taxon>
        <taxon>Hymenobacter</taxon>
    </lineage>
</organism>
<dbReference type="AlphaFoldDB" id="A0A1M6PXF4"/>
<feature type="domain" description="AttH" evidence="2">
    <location>
        <begin position="48"/>
        <end position="211"/>
    </location>
</feature>
<name>A0A1M6PXF4_9BACT</name>
<dbReference type="EMBL" id="FRAS01000001">
    <property type="protein sequence ID" value="SHK12536.1"/>
    <property type="molecule type" value="Genomic_DNA"/>
</dbReference>
<reference evidence="4" key="1">
    <citation type="submission" date="2016-11" db="EMBL/GenBank/DDBJ databases">
        <authorList>
            <person name="Varghese N."/>
            <person name="Submissions S."/>
        </authorList>
    </citation>
    <scope>NUCLEOTIDE SEQUENCE [LARGE SCALE GENOMIC DNA]</scope>
    <source>
        <strain evidence="4">DSM 18569</strain>
    </source>
</reference>
<gene>
    <name evidence="3" type="ORF">SAMN02746009_00376</name>
</gene>
<dbReference type="Pfam" id="PF07143">
    <property type="entry name" value="CrtC"/>
    <property type="match status" value="1"/>
</dbReference>
<dbReference type="SUPFAM" id="SSF159245">
    <property type="entry name" value="AttH-like"/>
    <property type="match status" value="1"/>
</dbReference>
<dbReference type="PROSITE" id="PS51257">
    <property type="entry name" value="PROKAR_LIPOPROTEIN"/>
    <property type="match status" value="1"/>
</dbReference>
<dbReference type="Gene3D" id="2.40.370.10">
    <property type="entry name" value="AttH-like domain"/>
    <property type="match status" value="2"/>
</dbReference>
<dbReference type="InterPro" id="IPR023374">
    <property type="entry name" value="AttH-like_dom_sf"/>
</dbReference>
<keyword evidence="4" id="KW-1185">Reference proteome</keyword>
<dbReference type="PANTHER" id="PTHR38591">
    <property type="entry name" value="HYDROLASE"/>
    <property type="match status" value="1"/>
</dbReference>
<dbReference type="PANTHER" id="PTHR38591:SF1">
    <property type="entry name" value="BLL1000 PROTEIN"/>
    <property type="match status" value="1"/>
</dbReference>
<dbReference type="Proteomes" id="UP000183947">
    <property type="component" value="Unassembled WGS sequence"/>
</dbReference>
<evidence type="ECO:0000259" key="2">
    <source>
        <dbReference type="Pfam" id="PF07143"/>
    </source>
</evidence>
<feature type="chain" id="PRO_5012409749" evidence="1">
    <location>
        <begin position="20"/>
        <end position="375"/>
    </location>
</feature>
<evidence type="ECO:0000313" key="3">
    <source>
        <dbReference type="EMBL" id="SHK12536.1"/>
    </source>
</evidence>
<dbReference type="Pfam" id="PF17186">
    <property type="entry name" value="Lipocalin_9"/>
    <property type="match status" value="1"/>
</dbReference>
<feature type="signal peptide" evidence="1">
    <location>
        <begin position="1"/>
        <end position="19"/>
    </location>
</feature>
<dbReference type="OrthoDB" id="9770826at2"/>
<protein>
    <submittedName>
        <fullName evidence="3">Predicted secreted hydrolase</fullName>
    </submittedName>
</protein>
<dbReference type="STRING" id="1121959.SAMN02746009_00376"/>
<dbReference type="RefSeq" id="WP_073280985.1">
    <property type="nucleotide sequence ID" value="NZ_FRAS01000001.1"/>
</dbReference>
<keyword evidence="3" id="KW-0378">Hydrolase</keyword>
<evidence type="ECO:0000256" key="1">
    <source>
        <dbReference type="SAM" id="SignalP"/>
    </source>
</evidence>
<accession>A0A1M6PXF4</accession>
<dbReference type="GO" id="GO:0016787">
    <property type="term" value="F:hydrolase activity"/>
    <property type="evidence" value="ECO:0007669"/>
    <property type="project" value="UniProtKB-KW"/>
</dbReference>
<dbReference type="InterPro" id="IPR010791">
    <property type="entry name" value="AttH_dom"/>
</dbReference>
<evidence type="ECO:0000313" key="4">
    <source>
        <dbReference type="Proteomes" id="UP000183947"/>
    </source>
</evidence>